<proteinExistence type="predicted"/>
<keyword evidence="2" id="KW-1185">Reference proteome</keyword>
<feature type="compositionally biased region" description="Polar residues" evidence="1">
    <location>
        <begin position="49"/>
        <end position="76"/>
    </location>
</feature>
<evidence type="ECO:0000313" key="3">
    <source>
        <dbReference type="RefSeq" id="XP_033457823.1"/>
    </source>
</evidence>
<organism evidence="3">
    <name type="scientific">Dissoconium aciculare CBS 342.82</name>
    <dbReference type="NCBI Taxonomy" id="1314786"/>
    <lineage>
        <taxon>Eukaryota</taxon>
        <taxon>Fungi</taxon>
        <taxon>Dikarya</taxon>
        <taxon>Ascomycota</taxon>
        <taxon>Pezizomycotina</taxon>
        <taxon>Dothideomycetes</taxon>
        <taxon>Dothideomycetidae</taxon>
        <taxon>Mycosphaerellales</taxon>
        <taxon>Dissoconiaceae</taxon>
        <taxon>Dissoconium</taxon>
    </lineage>
</organism>
<gene>
    <name evidence="3" type="ORF">K489DRAFT_42610</name>
</gene>
<dbReference type="RefSeq" id="XP_033457823.1">
    <property type="nucleotide sequence ID" value="XM_033608283.1"/>
</dbReference>
<reference evidence="3" key="3">
    <citation type="submission" date="2025-08" db="UniProtKB">
        <authorList>
            <consortium name="RefSeq"/>
        </authorList>
    </citation>
    <scope>IDENTIFICATION</scope>
    <source>
        <strain evidence="3">CBS 342.82</strain>
    </source>
</reference>
<dbReference type="AlphaFoldDB" id="A0A6J3M1J1"/>
<dbReference type="OrthoDB" id="3872446at2759"/>
<accession>A0A6J3M1J1</accession>
<sequence>MADPDVDEDLFADLYDGDEDAVPAVAPKTEESAPRADIAINDHPESADASANTNYAGYDNTQNDLQQQQHLHTNNGMEHMMDEGQHSGGYSNDAPPEERLIGMKEDG</sequence>
<feature type="region of interest" description="Disordered" evidence="1">
    <location>
        <begin position="1"/>
        <end position="107"/>
    </location>
</feature>
<feature type="compositionally biased region" description="Acidic residues" evidence="1">
    <location>
        <begin position="1"/>
        <end position="21"/>
    </location>
</feature>
<reference evidence="3" key="2">
    <citation type="submission" date="2020-04" db="EMBL/GenBank/DDBJ databases">
        <authorList>
            <consortium name="NCBI Genome Project"/>
        </authorList>
    </citation>
    <scope>NUCLEOTIDE SEQUENCE</scope>
    <source>
        <strain evidence="3">CBS 342.82</strain>
    </source>
</reference>
<protein>
    <submittedName>
        <fullName evidence="3">Uncharacterized protein</fullName>
    </submittedName>
</protein>
<dbReference type="Proteomes" id="UP000504637">
    <property type="component" value="Unplaced"/>
</dbReference>
<feature type="compositionally biased region" description="Basic and acidic residues" evidence="1">
    <location>
        <begin position="28"/>
        <end position="46"/>
    </location>
</feature>
<reference evidence="3" key="1">
    <citation type="submission" date="2020-01" db="EMBL/GenBank/DDBJ databases">
        <authorList>
            <consortium name="DOE Joint Genome Institute"/>
            <person name="Haridas S."/>
            <person name="Albert R."/>
            <person name="Binder M."/>
            <person name="Bloem J."/>
            <person name="Labutti K."/>
            <person name="Salamov A."/>
            <person name="Andreopoulos B."/>
            <person name="Baker S.E."/>
            <person name="Barry K."/>
            <person name="Bills G."/>
            <person name="Bluhm B.H."/>
            <person name="Cannon C."/>
            <person name="Castanera R."/>
            <person name="Culley D.E."/>
            <person name="Daum C."/>
            <person name="Ezra D."/>
            <person name="Gonzalez J.B."/>
            <person name="Henrissat B."/>
            <person name="Kuo A."/>
            <person name="Liang C."/>
            <person name="Lipzen A."/>
            <person name="Lutzoni F."/>
            <person name="Magnuson J."/>
            <person name="Mondo S."/>
            <person name="Nolan M."/>
            <person name="Ohm R."/>
            <person name="Pangilinan J."/>
            <person name="Park H.-J."/>
            <person name="Ramirez L."/>
            <person name="Alfaro M."/>
            <person name="Sun H."/>
            <person name="Tritt A."/>
            <person name="Yoshinaga Y."/>
            <person name="Zwiers L.-H."/>
            <person name="Turgeon B.G."/>
            <person name="Goodwin S.B."/>
            <person name="Spatafora J.W."/>
            <person name="Crous P.W."/>
            <person name="Grigoriev I.V."/>
        </authorList>
    </citation>
    <scope>NUCLEOTIDE SEQUENCE</scope>
    <source>
        <strain evidence="3">CBS 342.82</strain>
    </source>
</reference>
<feature type="compositionally biased region" description="Basic and acidic residues" evidence="1">
    <location>
        <begin position="96"/>
        <end position="107"/>
    </location>
</feature>
<evidence type="ECO:0000313" key="2">
    <source>
        <dbReference type="Proteomes" id="UP000504637"/>
    </source>
</evidence>
<evidence type="ECO:0000256" key="1">
    <source>
        <dbReference type="SAM" id="MobiDB-lite"/>
    </source>
</evidence>
<name>A0A6J3M1J1_9PEZI</name>
<dbReference type="GeneID" id="54366083"/>